<dbReference type="PANTHER" id="PTHR13693">
    <property type="entry name" value="CLASS II AMINOTRANSFERASE/8-AMINO-7-OXONONANOATE SYNTHASE"/>
    <property type="match status" value="1"/>
</dbReference>
<comment type="cofactor">
    <cofactor evidence="1">
        <name>pyridoxal 5'-phosphate</name>
        <dbReference type="ChEBI" id="CHEBI:597326"/>
    </cofactor>
</comment>
<organism evidence="4 5">
    <name type="scientific">Cellulophaga geojensis KL-A</name>
    <dbReference type="NCBI Taxonomy" id="1328323"/>
    <lineage>
        <taxon>Bacteria</taxon>
        <taxon>Pseudomonadati</taxon>
        <taxon>Bacteroidota</taxon>
        <taxon>Flavobacteriia</taxon>
        <taxon>Flavobacteriales</taxon>
        <taxon>Flavobacteriaceae</taxon>
        <taxon>Cellulophaga</taxon>
    </lineage>
</organism>
<dbReference type="Gene3D" id="3.90.1150.10">
    <property type="entry name" value="Aspartate Aminotransferase, domain 1"/>
    <property type="match status" value="1"/>
</dbReference>
<evidence type="ECO:0000313" key="5">
    <source>
        <dbReference type="Proteomes" id="UP000019275"/>
    </source>
</evidence>
<dbReference type="PANTHER" id="PTHR13693:SF3">
    <property type="entry name" value="LD36009P"/>
    <property type="match status" value="1"/>
</dbReference>
<evidence type="ECO:0000256" key="1">
    <source>
        <dbReference type="ARBA" id="ARBA00001933"/>
    </source>
</evidence>
<dbReference type="EMBL" id="ARZX01000004">
    <property type="protein sequence ID" value="EWH14358.1"/>
    <property type="molecule type" value="Genomic_DNA"/>
</dbReference>
<dbReference type="InterPro" id="IPR015424">
    <property type="entry name" value="PyrdxlP-dep_Trfase"/>
</dbReference>
<evidence type="ECO:0000313" key="4">
    <source>
        <dbReference type="EMBL" id="EWH14358.1"/>
    </source>
</evidence>
<dbReference type="SUPFAM" id="SSF53383">
    <property type="entry name" value="PLP-dependent transferases"/>
    <property type="match status" value="1"/>
</dbReference>
<gene>
    <name evidence="4" type="ORF">KLA_05036</name>
</gene>
<evidence type="ECO:0000256" key="2">
    <source>
        <dbReference type="ARBA" id="ARBA00022679"/>
    </source>
</evidence>
<dbReference type="Gene3D" id="3.40.640.10">
    <property type="entry name" value="Type I PLP-dependent aspartate aminotransferase-like (Major domain)"/>
    <property type="match status" value="1"/>
</dbReference>
<dbReference type="Proteomes" id="UP000019275">
    <property type="component" value="Unassembled WGS sequence"/>
</dbReference>
<sequence length="348" mass="38750">MTYVTTFPGRKINVDGSKKLYFGGTAYLGLQKHKKFLKTYLKNIKKYGTNYGASRKSNIKIDIYKKTENYLAKLVQSEACVTVSSGYLAGQLVCNYFKAKGHSLFYAPNSHTALHQNNSSNYASYSDLVTAVENHIKKSNTTPVVFLDSLDFYGLNYPYFKGLQQLPLQNIIVVADDSHTLGLPLNNGKGCYAQLNNLGVKELIVCSSLGKGFAVQAGAIFSTAKRIKELKTTAFFGGASPATPANIATLLSAQTIYKKRQQKLQNNIQLFLNGLNNKNLFSYMPNHAAFTYTDQKITAYLKKHNIIVTSFNYPEKDSPTMSRIVLSAHHKKKDINKIVTLINTLFTN</sequence>
<feature type="domain" description="Aminotransferase class I/classII large" evidence="3">
    <location>
        <begin position="169"/>
        <end position="340"/>
    </location>
</feature>
<dbReference type="GO" id="GO:0008483">
    <property type="term" value="F:transaminase activity"/>
    <property type="evidence" value="ECO:0007669"/>
    <property type="project" value="UniProtKB-KW"/>
</dbReference>
<keyword evidence="4" id="KW-0032">Aminotransferase</keyword>
<evidence type="ECO:0000259" key="3">
    <source>
        <dbReference type="Pfam" id="PF00155"/>
    </source>
</evidence>
<keyword evidence="2" id="KW-0808">Transferase</keyword>
<dbReference type="RefSeq" id="WP_034644424.1">
    <property type="nucleotide sequence ID" value="NZ_ARZX01000004.1"/>
</dbReference>
<comment type="caution">
    <text evidence="4">The sequence shown here is derived from an EMBL/GenBank/DDBJ whole genome shotgun (WGS) entry which is preliminary data.</text>
</comment>
<dbReference type="InterPro" id="IPR004839">
    <property type="entry name" value="Aminotransferase_I/II_large"/>
</dbReference>
<dbReference type="InterPro" id="IPR050087">
    <property type="entry name" value="AON_synthase_class-II"/>
</dbReference>
<proteinExistence type="predicted"/>
<keyword evidence="5" id="KW-1185">Reference proteome</keyword>
<name>A0ABN0RR51_9FLAO</name>
<dbReference type="Pfam" id="PF00155">
    <property type="entry name" value="Aminotran_1_2"/>
    <property type="match status" value="1"/>
</dbReference>
<protein>
    <submittedName>
        <fullName evidence="4">Class I/II aminotransferase</fullName>
    </submittedName>
</protein>
<dbReference type="InterPro" id="IPR015421">
    <property type="entry name" value="PyrdxlP-dep_Trfase_major"/>
</dbReference>
<dbReference type="InterPro" id="IPR015422">
    <property type="entry name" value="PyrdxlP-dep_Trfase_small"/>
</dbReference>
<reference evidence="4 5" key="1">
    <citation type="journal article" date="2014" name="Genome Announc.">
        <title>Draft Genome Sequence of the Carrageenan-Degrading Bacterium Cellulophaga sp. Strain KL-A, Isolated from Decaying Marine Algae.</title>
        <authorList>
            <person name="Shan D."/>
            <person name="Ying J."/>
            <person name="Li X."/>
            <person name="Gao Z."/>
            <person name="Wei G."/>
            <person name="Shao Z."/>
        </authorList>
    </citation>
    <scope>NUCLEOTIDE SEQUENCE [LARGE SCALE GENOMIC DNA]</scope>
    <source>
        <strain evidence="4 5">KL-A</strain>
    </source>
</reference>
<accession>A0ABN0RR51</accession>